<feature type="compositionally biased region" description="Polar residues" evidence="1">
    <location>
        <begin position="42"/>
        <end position="54"/>
    </location>
</feature>
<name>A0A6A4GUA8_9AGAR</name>
<evidence type="ECO:0000256" key="1">
    <source>
        <dbReference type="SAM" id="MobiDB-lite"/>
    </source>
</evidence>
<feature type="compositionally biased region" description="Polar residues" evidence="1">
    <location>
        <begin position="166"/>
        <end position="179"/>
    </location>
</feature>
<feature type="region of interest" description="Disordered" evidence="1">
    <location>
        <begin position="22"/>
        <end position="83"/>
    </location>
</feature>
<feature type="compositionally biased region" description="Polar residues" evidence="1">
    <location>
        <begin position="122"/>
        <end position="132"/>
    </location>
</feature>
<accession>A0A6A4GUA8</accession>
<feature type="compositionally biased region" description="Polar residues" evidence="1">
    <location>
        <begin position="190"/>
        <end position="201"/>
    </location>
</feature>
<feature type="region of interest" description="Disordered" evidence="1">
    <location>
        <begin position="97"/>
        <end position="216"/>
    </location>
</feature>
<proteinExistence type="predicted"/>
<protein>
    <submittedName>
        <fullName evidence="2">Uncharacterized protein</fullName>
    </submittedName>
</protein>
<feature type="region of interest" description="Disordered" evidence="1">
    <location>
        <begin position="232"/>
        <end position="337"/>
    </location>
</feature>
<sequence>MSFGMPRGSGNFFSFSMSMDSTSVIPSLSLPPPIPPSMQSSGRGLSSANTSRSAAFNHRDGGVSEGNEATAKEEVNTPPPNQHEVLQNFFQSLLTSKQTGGTENKDPSLRTSALDPGKIQRTVGSSFGSPTLPTEMYSGEPSTLIPSEDEAFQVPRTSPTPPPSLEASQNGLFRSNSAGRIQAMHKLTGGTKSYNSSSSALDSGKPKGTDMVPGGKRAGAFELLRKMSLVRAAKDTEDETREEGSSLGADSGVSGSPQTPIVPPTLPPLDSYHIPRGEDTLVDLELDSPRLGSEGGPDTTRSRETLVGSSYGDFSYGENFSDLPDRRETDVPPGGGLSWSNPYLWSVWREYRERQSAAQPEESG</sequence>
<keyword evidence="3" id="KW-1185">Reference proteome</keyword>
<reference evidence="2" key="1">
    <citation type="journal article" date="2019" name="Environ. Microbiol.">
        <title>Fungal ecological strategies reflected in gene transcription - a case study of two litter decomposers.</title>
        <authorList>
            <person name="Barbi F."/>
            <person name="Kohler A."/>
            <person name="Barry K."/>
            <person name="Baskaran P."/>
            <person name="Daum C."/>
            <person name="Fauchery L."/>
            <person name="Ihrmark K."/>
            <person name="Kuo A."/>
            <person name="LaButti K."/>
            <person name="Lipzen A."/>
            <person name="Morin E."/>
            <person name="Grigoriev I.V."/>
            <person name="Henrissat B."/>
            <person name="Lindahl B."/>
            <person name="Martin F."/>
        </authorList>
    </citation>
    <scope>NUCLEOTIDE SEQUENCE</scope>
    <source>
        <strain evidence="2">JB14</strain>
    </source>
</reference>
<dbReference type="AlphaFoldDB" id="A0A6A4GUA8"/>
<dbReference type="Proteomes" id="UP000799118">
    <property type="component" value="Unassembled WGS sequence"/>
</dbReference>
<organism evidence="2 3">
    <name type="scientific">Gymnopus androsaceus JB14</name>
    <dbReference type="NCBI Taxonomy" id="1447944"/>
    <lineage>
        <taxon>Eukaryota</taxon>
        <taxon>Fungi</taxon>
        <taxon>Dikarya</taxon>
        <taxon>Basidiomycota</taxon>
        <taxon>Agaricomycotina</taxon>
        <taxon>Agaricomycetes</taxon>
        <taxon>Agaricomycetidae</taxon>
        <taxon>Agaricales</taxon>
        <taxon>Marasmiineae</taxon>
        <taxon>Omphalotaceae</taxon>
        <taxon>Gymnopus</taxon>
    </lineage>
</organism>
<evidence type="ECO:0000313" key="3">
    <source>
        <dbReference type="Proteomes" id="UP000799118"/>
    </source>
</evidence>
<evidence type="ECO:0000313" key="2">
    <source>
        <dbReference type="EMBL" id="KAE9388920.1"/>
    </source>
</evidence>
<dbReference type="EMBL" id="ML769719">
    <property type="protein sequence ID" value="KAE9388920.1"/>
    <property type="molecule type" value="Genomic_DNA"/>
</dbReference>
<gene>
    <name evidence="2" type="ORF">BT96DRAFT_416288</name>
</gene>